<dbReference type="RefSeq" id="WP_254321904.1">
    <property type="nucleotide sequence ID" value="NZ_CP073116.1"/>
</dbReference>
<dbReference type="Gene3D" id="3.30.565.10">
    <property type="entry name" value="Histidine kinase-like ATPase, C-terminal domain"/>
    <property type="match status" value="1"/>
</dbReference>
<evidence type="ECO:0000256" key="4">
    <source>
        <dbReference type="ARBA" id="ARBA00022679"/>
    </source>
</evidence>
<comment type="catalytic activity">
    <reaction evidence="1">
        <text>ATP + protein L-histidine = ADP + protein N-phospho-L-histidine.</text>
        <dbReference type="EC" id="2.7.13.3"/>
    </reaction>
</comment>
<evidence type="ECO:0000256" key="5">
    <source>
        <dbReference type="ARBA" id="ARBA00022777"/>
    </source>
</evidence>
<evidence type="ECO:0000256" key="1">
    <source>
        <dbReference type="ARBA" id="ARBA00000085"/>
    </source>
</evidence>
<protein>
    <recommendedName>
        <fullName evidence="2">histidine kinase</fullName>
        <ecNumber evidence="2">2.7.13.3</ecNumber>
    </recommendedName>
</protein>
<evidence type="ECO:0000256" key="3">
    <source>
        <dbReference type="ARBA" id="ARBA00022553"/>
    </source>
</evidence>
<sequence>MNYDKQNKKLLKLKDRISILEDEIEILKNLKHEVAKFNDLILNHSQELVELFHKEKESRAYELSNTIQNISSILSSRIIYSELELNPKGLEKQHKYLATIYQKFDKARYIFNKKSRKTNNKVEFHGKTKYAISAMSAFDCVPFILIDNALKYTPNGMPIDVRFQTYDNPTIATKLEVIIESIGPKISEEEIIHLKEKKYRAKNALNFPGEGLGLYIADQLCKLHSVELKLSSDKEIITTINNVEYSKFSVMLVFRT</sequence>
<accession>A0A9X9N3T1</accession>
<feature type="domain" description="Histidine kinase/HSP90-like ATPase" evidence="8">
    <location>
        <begin position="133"/>
        <end position="256"/>
    </location>
</feature>
<dbReference type="InterPro" id="IPR050351">
    <property type="entry name" value="BphY/WalK/GraS-like"/>
</dbReference>
<name>A0A9X9N3T1_NEISU</name>
<dbReference type="PANTHER" id="PTHR45453">
    <property type="entry name" value="PHOSPHATE REGULON SENSOR PROTEIN PHOR"/>
    <property type="match status" value="1"/>
</dbReference>
<evidence type="ECO:0000256" key="7">
    <source>
        <dbReference type="SAM" id="Coils"/>
    </source>
</evidence>
<evidence type="ECO:0000313" key="10">
    <source>
        <dbReference type="Proteomes" id="UP001057305"/>
    </source>
</evidence>
<dbReference type="Pfam" id="PF02518">
    <property type="entry name" value="HATPase_c"/>
    <property type="match status" value="1"/>
</dbReference>
<evidence type="ECO:0000259" key="8">
    <source>
        <dbReference type="SMART" id="SM00387"/>
    </source>
</evidence>
<keyword evidence="5 9" id="KW-0418">Kinase</keyword>
<keyword evidence="6" id="KW-0902">Two-component regulatory system</keyword>
<dbReference type="Proteomes" id="UP001057305">
    <property type="component" value="Chromosome"/>
</dbReference>
<dbReference type="SMART" id="SM00387">
    <property type="entry name" value="HATPase_c"/>
    <property type="match status" value="1"/>
</dbReference>
<dbReference type="GO" id="GO:0000155">
    <property type="term" value="F:phosphorelay sensor kinase activity"/>
    <property type="evidence" value="ECO:0007669"/>
    <property type="project" value="TreeGrafter"/>
</dbReference>
<dbReference type="EMBL" id="CP073116">
    <property type="protein sequence ID" value="UTG72486.1"/>
    <property type="molecule type" value="Genomic_DNA"/>
</dbReference>
<feature type="coiled-coil region" evidence="7">
    <location>
        <begin position="3"/>
        <end position="47"/>
    </location>
</feature>
<organism evidence="9 10">
    <name type="scientific">Neisseria subflava</name>
    <dbReference type="NCBI Taxonomy" id="28449"/>
    <lineage>
        <taxon>Bacteria</taxon>
        <taxon>Pseudomonadati</taxon>
        <taxon>Pseudomonadota</taxon>
        <taxon>Betaproteobacteria</taxon>
        <taxon>Neisseriales</taxon>
        <taxon>Neisseriaceae</taxon>
        <taxon>Neisseria</taxon>
    </lineage>
</organism>
<dbReference type="InterPro" id="IPR003594">
    <property type="entry name" value="HATPase_dom"/>
</dbReference>
<keyword evidence="7" id="KW-0175">Coiled coil</keyword>
<evidence type="ECO:0000313" key="9">
    <source>
        <dbReference type="EMBL" id="UTG72486.1"/>
    </source>
</evidence>
<dbReference type="InterPro" id="IPR036890">
    <property type="entry name" value="HATPase_C_sf"/>
</dbReference>
<dbReference type="GO" id="GO:0016036">
    <property type="term" value="P:cellular response to phosphate starvation"/>
    <property type="evidence" value="ECO:0007669"/>
    <property type="project" value="TreeGrafter"/>
</dbReference>
<keyword evidence="3" id="KW-0597">Phosphoprotein</keyword>
<dbReference type="EC" id="2.7.13.3" evidence="2"/>
<dbReference type="SUPFAM" id="SSF55874">
    <property type="entry name" value="ATPase domain of HSP90 chaperone/DNA topoisomerase II/histidine kinase"/>
    <property type="match status" value="1"/>
</dbReference>
<dbReference type="AlphaFoldDB" id="A0A9X9N3T1"/>
<dbReference type="GO" id="GO:0005886">
    <property type="term" value="C:plasma membrane"/>
    <property type="evidence" value="ECO:0007669"/>
    <property type="project" value="TreeGrafter"/>
</dbReference>
<dbReference type="GO" id="GO:0004721">
    <property type="term" value="F:phosphoprotein phosphatase activity"/>
    <property type="evidence" value="ECO:0007669"/>
    <property type="project" value="TreeGrafter"/>
</dbReference>
<reference evidence="9" key="1">
    <citation type="submission" date="2021-04" db="EMBL/GenBank/DDBJ databases">
        <title>Characterizing Neisseria spp. as novel respiratory pathobionts in bronchiectasis.</title>
        <authorList>
            <person name="Li L."/>
            <person name="Mac Aogain M."/>
            <person name="Xu T."/>
            <person name="Jaggi T.K."/>
            <person name="Chan L.Y."/>
            <person name="Keir H.R."/>
            <person name="Dicker A.J."/>
            <person name="Qu J."/>
            <person name="Liu Y."/>
            <person name="Chen H.S."/>
            <person name="Koh M.S."/>
            <person name="Ong T.H."/>
            <person name="Lim A.Y.H."/>
            <person name="Abisheganaden J."/>
            <person name="Low T.B."/>
            <person name="Oliver B.G."/>
            <person name="Tan N.S."/>
            <person name="Fang M."/>
            <person name="Chalmers J.D."/>
            <person name="Chotirmall S.H."/>
        </authorList>
    </citation>
    <scope>NUCLEOTIDE SEQUENCE</scope>
    <source>
        <strain evidence="9">TT0073</strain>
    </source>
</reference>
<keyword evidence="4" id="KW-0808">Transferase</keyword>
<evidence type="ECO:0000256" key="6">
    <source>
        <dbReference type="ARBA" id="ARBA00023012"/>
    </source>
</evidence>
<dbReference type="PANTHER" id="PTHR45453:SF1">
    <property type="entry name" value="PHOSPHATE REGULON SENSOR PROTEIN PHOR"/>
    <property type="match status" value="1"/>
</dbReference>
<proteinExistence type="predicted"/>
<gene>
    <name evidence="9" type="ORF">KCG56_03360</name>
</gene>
<evidence type="ECO:0000256" key="2">
    <source>
        <dbReference type="ARBA" id="ARBA00012438"/>
    </source>
</evidence>